<keyword evidence="3 6" id="KW-0808">Transferase</keyword>
<keyword evidence="7" id="KW-1185">Reference proteome</keyword>
<dbReference type="PANTHER" id="PTHR42885">
    <property type="entry name" value="HISTIDINOL-PHOSPHATE AMINOTRANSFERASE-RELATED"/>
    <property type="match status" value="1"/>
</dbReference>
<evidence type="ECO:0000256" key="4">
    <source>
        <dbReference type="ARBA" id="ARBA00022898"/>
    </source>
</evidence>
<dbReference type="InterPro" id="IPR004839">
    <property type="entry name" value="Aminotransferase_I/II_large"/>
</dbReference>
<dbReference type="GO" id="GO:0030170">
    <property type="term" value="F:pyridoxal phosphate binding"/>
    <property type="evidence" value="ECO:0007669"/>
    <property type="project" value="InterPro"/>
</dbReference>
<dbReference type="CDD" id="cd00609">
    <property type="entry name" value="AAT_like"/>
    <property type="match status" value="1"/>
</dbReference>
<dbReference type="AlphaFoldDB" id="A0A7G9WKW3"/>
<sequence length="355" mass="39450">MAYQLNEKLSRLEPYIPVEETAGIIHLDANESFLNLPQALLQKASESVLQTSFNRYPDPYAGELCEAFADYYHVDAAHVTAGNGSDELISILVSNFLMKGETVVTTAPDFSMYTFYPKLAETNCVEVCKGDGFTVTPEELIQKVKETNARMLLFSNPCNPTSLGLTKEQVLQVVQNVNALVVVDEAYMDFWHASQSVLGEESQYDNLMILKTCSKMGLAAIRLGFAVANEKLTGVFHSAKSPYNVNTLTQRIGALALREQDTLKSNTEAIKSARDELQAGMSAVLEHHPNAFQLYKSCTNFVTLRLPPAAELHAYLMERNISVRKFPGFLRVTAGSKEENTAYLTALENFFQEET</sequence>
<dbReference type="InterPro" id="IPR015424">
    <property type="entry name" value="PyrdxlP-dep_Trfase"/>
</dbReference>
<name>A0A7G9WKW3_9FIRM</name>
<dbReference type="Proteomes" id="UP000516046">
    <property type="component" value="Chromosome"/>
</dbReference>
<evidence type="ECO:0000313" key="7">
    <source>
        <dbReference type="Proteomes" id="UP000516046"/>
    </source>
</evidence>
<evidence type="ECO:0000259" key="5">
    <source>
        <dbReference type="Pfam" id="PF00155"/>
    </source>
</evidence>
<dbReference type="KEGG" id="caml:H6X83_06930"/>
<dbReference type="SUPFAM" id="SSF53383">
    <property type="entry name" value="PLP-dependent transferases"/>
    <property type="match status" value="1"/>
</dbReference>
<dbReference type="InterPro" id="IPR015422">
    <property type="entry name" value="PyrdxlP-dep_Trfase_small"/>
</dbReference>
<dbReference type="EMBL" id="CP060696">
    <property type="protein sequence ID" value="QNO19325.1"/>
    <property type="molecule type" value="Genomic_DNA"/>
</dbReference>
<dbReference type="Gene3D" id="3.40.640.10">
    <property type="entry name" value="Type I PLP-dependent aspartate aminotransferase-like (Major domain)"/>
    <property type="match status" value="1"/>
</dbReference>
<dbReference type="PANTHER" id="PTHR42885:SF2">
    <property type="entry name" value="HISTIDINOL-PHOSPHATE AMINOTRANSFERASE"/>
    <property type="match status" value="1"/>
</dbReference>
<protein>
    <submittedName>
        <fullName evidence="6">Histidinol-phosphate aminotransferase family protein</fullName>
    </submittedName>
</protein>
<dbReference type="Pfam" id="PF00155">
    <property type="entry name" value="Aminotran_1_2"/>
    <property type="match status" value="1"/>
</dbReference>
<dbReference type="RefSeq" id="WP_212508391.1">
    <property type="nucleotide sequence ID" value="NZ_CP060696.1"/>
</dbReference>
<comment type="cofactor">
    <cofactor evidence="1">
        <name>pyridoxal 5'-phosphate</name>
        <dbReference type="ChEBI" id="CHEBI:597326"/>
    </cofactor>
</comment>
<keyword evidence="2 6" id="KW-0032">Aminotransferase</keyword>
<proteinExistence type="predicted"/>
<keyword evidence="4" id="KW-0663">Pyridoxal phosphate</keyword>
<reference evidence="6 7" key="1">
    <citation type="submission" date="2020-08" db="EMBL/GenBank/DDBJ databases">
        <authorList>
            <person name="Ren C."/>
            <person name="Gu Y."/>
            <person name="Xu Y."/>
        </authorList>
    </citation>
    <scope>NUCLEOTIDE SEQUENCE [LARGE SCALE GENOMIC DNA]</scope>
    <source>
        <strain evidence="6 7">LBM18003</strain>
    </source>
</reference>
<evidence type="ECO:0000256" key="3">
    <source>
        <dbReference type="ARBA" id="ARBA00022679"/>
    </source>
</evidence>
<evidence type="ECO:0000256" key="2">
    <source>
        <dbReference type="ARBA" id="ARBA00022576"/>
    </source>
</evidence>
<evidence type="ECO:0000313" key="6">
    <source>
        <dbReference type="EMBL" id="QNO19325.1"/>
    </source>
</evidence>
<feature type="domain" description="Aminotransferase class I/classII large" evidence="5">
    <location>
        <begin position="24"/>
        <end position="344"/>
    </location>
</feature>
<organism evidence="6 7">
    <name type="scientific">Caproicibacterium amylolyticum</name>
    <dbReference type="NCBI Taxonomy" id="2766537"/>
    <lineage>
        <taxon>Bacteria</taxon>
        <taxon>Bacillati</taxon>
        <taxon>Bacillota</taxon>
        <taxon>Clostridia</taxon>
        <taxon>Eubacteriales</taxon>
        <taxon>Oscillospiraceae</taxon>
        <taxon>Caproicibacterium</taxon>
    </lineage>
</organism>
<dbReference type="InterPro" id="IPR015421">
    <property type="entry name" value="PyrdxlP-dep_Trfase_major"/>
</dbReference>
<dbReference type="Gene3D" id="3.90.1150.10">
    <property type="entry name" value="Aspartate Aminotransferase, domain 1"/>
    <property type="match status" value="1"/>
</dbReference>
<dbReference type="GO" id="GO:0008483">
    <property type="term" value="F:transaminase activity"/>
    <property type="evidence" value="ECO:0007669"/>
    <property type="project" value="UniProtKB-KW"/>
</dbReference>
<gene>
    <name evidence="6" type="ORF">H6X83_06930</name>
</gene>
<evidence type="ECO:0000256" key="1">
    <source>
        <dbReference type="ARBA" id="ARBA00001933"/>
    </source>
</evidence>
<accession>A0A7G9WKW3</accession>